<dbReference type="InterPro" id="IPR006059">
    <property type="entry name" value="SBP"/>
</dbReference>
<evidence type="ECO:0000256" key="1">
    <source>
        <dbReference type="ARBA" id="ARBA00004418"/>
    </source>
</evidence>
<reference evidence="9 10" key="1">
    <citation type="submission" date="2023-03" db="EMBL/GenBank/DDBJ databases">
        <title>Halomonas sp. nov., isolated from Korean tranditional fermented seafood 'Jeotgal'.</title>
        <authorList>
            <person name="Kim B."/>
            <person name="Shin N.-R."/>
        </authorList>
    </citation>
    <scope>NUCLEOTIDE SEQUENCE [LARGE SCALE GENOMIC DNA]</scope>
    <source>
        <strain evidence="9 10">SG2L-4</strain>
    </source>
</reference>
<dbReference type="PANTHER" id="PTHR43649:SF31">
    <property type="entry name" value="SN-GLYCEROL-3-PHOSPHATE-BINDING PERIPLASMIC PROTEIN UGPB"/>
    <property type="match status" value="1"/>
</dbReference>
<comment type="subcellular location">
    <subcellularLocation>
        <location evidence="1">Periplasm</location>
    </subcellularLocation>
</comment>
<dbReference type="InterPro" id="IPR050490">
    <property type="entry name" value="Bact_solute-bd_prot1"/>
</dbReference>
<dbReference type="RefSeq" id="WP_311884303.1">
    <property type="nucleotide sequence ID" value="NZ_CP119391.1"/>
</dbReference>
<dbReference type="NCBIfam" id="NF008211">
    <property type="entry name" value="PRK10974.1"/>
    <property type="match status" value="1"/>
</dbReference>
<dbReference type="Gene3D" id="3.40.190.10">
    <property type="entry name" value="Periplasmic binding protein-like II"/>
    <property type="match status" value="2"/>
</dbReference>
<proteinExistence type="inferred from homology"/>
<evidence type="ECO:0000256" key="4">
    <source>
        <dbReference type="ARBA" id="ARBA00017470"/>
    </source>
</evidence>
<accession>A0ABY9Z0B5</accession>
<dbReference type="EMBL" id="CP119391">
    <property type="protein sequence ID" value="WNK20579.1"/>
    <property type="molecule type" value="Genomic_DNA"/>
</dbReference>
<keyword evidence="6 8" id="KW-0732">Signal</keyword>
<evidence type="ECO:0000256" key="5">
    <source>
        <dbReference type="ARBA" id="ARBA00022448"/>
    </source>
</evidence>
<evidence type="ECO:0000256" key="3">
    <source>
        <dbReference type="ARBA" id="ARBA00011557"/>
    </source>
</evidence>
<feature type="signal peptide" evidence="8">
    <location>
        <begin position="1"/>
        <end position="24"/>
    </location>
</feature>
<evidence type="ECO:0000256" key="2">
    <source>
        <dbReference type="ARBA" id="ARBA00008520"/>
    </source>
</evidence>
<keyword evidence="10" id="KW-1185">Reference proteome</keyword>
<evidence type="ECO:0000256" key="7">
    <source>
        <dbReference type="SAM" id="MobiDB-lite"/>
    </source>
</evidence>
<comment type="subunit">
    <text evidence="3">The complex is composed of two ATP-binding proteins (UgpC), two transmembrane proteins (UgpA and UgpE) and a solute-binding protein (UgpB).</text>
</comment>
<comment type="similarity">
    <text evidence="2">Belongs to the bacterial solute-binding protein 1 family.</text>
</comment>
<gene>
    <name evidence="9" type="primary">ugpB</name>
    <name evidence="9" type="ORF">P1P91_02505</name>
</gene>
<sequence length="447" mass="48955">MPRFLLSAATAGLVFACVSLPAQAATDIQWWHAMNGKRGTILEEMAQEFNRSQEDYRVITSFRGAGNKAVTKAIEAIRGDGQPHILQVPDAGTGTMMQNDENIIYPLHELMEEHGEPLDTEAFLPAIVAYYRDAQGRMPSFPLNVSTPIMYYNRDVFKEAELDPDEPPTTWYGVAQAATAITNSGAAECGFTAAKPSWTLLENLSAVHNLALATQQNGFGGLDAKLEFNNETVARHWDNLHIWQGSDVFRWSGADEGSNAEPMFYAQACAMLLGSSAARADVANNASFDVGYARQPYYDDVEGAPQNAILGGSSLWVMRGHSDAEYDAVAAFFDYLSKPGVQAKWHQKTGYLPITQAARKQGEEQGFYKANPGASVAFEQLTQKPPTDNARGTRLGNFMEIRQVIIEEMKAVMDGDKNGEEATDDAVSRGNQLLRDFEADNAEADNA</sequence>
<organism evidence="9 10">
    <name type="scientific">Halomonas piscis</name>
    <dbReference type="NCBI Taxonomy" id="3031727"/>
    <lineage>
        <taxon>Bacteria</taxon>
        <taxon>Pseudomonadati</taxon>
        <taxon>Pseudomonadota</taxon>
        <taxon>Gammaproteobacteria</taxon>
        <taxon>Oceanospirillales</taxon>
        <taxon>Halomonadaceae</taxon>
        <taxon>Halomonas</taxon>
    </lineage>
</organism>
<name>A0ABY9Z0B5_9GAMM</name>
<feature type="region of interest" description="Disordered" evidence="7">
    <location>
        <begin position="416"/>
        <end position="447"/>
    </location>
</feature>
<dbReference type="Proteomes" id="UP001301869">
    <property type="component" value="Chromosome"/>
</dbReference>
<dbReference type="SUPFAM" id="SSF53850">
    <property type="entry name" value="Periplasmic binding protein-like II"/>
    <property type="match status" value="1"/>
</dbReference>
<dbReference type="Pfam" id="PF13416">
    <property type="entry name" value="SBP_bac_8"/>
    <property type="match status" value="1"/>
</dbReference>
<dbReference type="PROSITE" id="PS51257">
    <property type="entry name" value="PROKAR_LIPOPROTEIN"/>
    <property type="match status" value="1"/>
</dbReference>
<feature type="chain" id="PRO_5047077770" description="sn-glycerol-3-phosphate-binding periplasmic protein UgpB" evidence="8">
    <location>
        <begin position="25"/>
        <end position="447"/>
    </location>
</feature>
<evidence type="ECO:0000256" key="8">
    <source>
        <dbReference type="SAM" id="SignalP"/>
    </source>
</evidence>
<protein>
    <recommendedName>
        <fullName evidence="4">sn-glycerol-3-phosphate-binding periplasmic protein UgpB</fullName>
    </recommendedName>
</protein>
<keyword evidence="5" id="KW-0813">Transport</keyword>
<evidence type="ECO:0000256" key="6">
    <source>
        <dbReference type="ARBA" id="ARBA00022729"/>
    </source>
</evidence>
<evidence type="ECO:0000313" key="10">
    <source>
        <dbReference type="Proteomes" id="UP001301869"/>
    </source>
</evidence>
<dbReference type="PANTHER" id="PTHR43649">
    <property type="entry name" value="ARABINOSE-BINDING PROTEIN-RELATED"/>
    <property type="match status" value="1"/>
</dbReference>
<evidence type="ECO:0000313" key="9">
    <source>
        <dbReference type="EMBL" id="WNK20579.1"/>
    </source>
</evidence>